<evidence type="ECO:0000313" key="2">
    <source>
        <dbReference type="Proteomes" id="UP001154114"/>
    </source>
</evidence>
<organism evidence="1 2">
    <name type="scientific">Chrysodeixis includens</name>
    <name type="common">Soybean looper</name>
    <name type="synonym">Pseudoplusia includens</name>
    <dbReference type="NCBI Taxonomy" id="689277"/>
    <lineage>
        <taxon>Eukaryota</taxon>
        <taxon>Metazoa</taxon>
        <taxon>Ecdysozoa</taxon>
        <taxon>Arthropoda</taxon>
        <taxon>Hexapoda</taxon>
        <taxon>Insecta</taxon>
        <taxon>Pterygota</taxon>
        <taxon>Neoptera</taxon>
        <taxon>Endopterygota</taxon>
        <taxon>Lepidoptera</taxon>
        <taxon>Glossata</taxon>
        <taxon>Ditrysia</taxon>
        <taxon>Noctuoidea</taxon>
        <taxon>Noctuidae</taxon>
        <taxon>Plusiinae</taxon>
        <taxon>Chrysodeixis</taxon>
    </lineage>
</organism>
<keyword evidence="2" id="KW-1185">Reference proteome</keyword>
<sequence length="105" mass="11184">MWVSYRASETSPRSLSVAHVRPYIMTRAVRPPRPRHAVTACRSSEDSTCGNQSLVVPPILIPGGHQEGIQCDCVISGNNETATHGDAAIRRPAAAEGTESSAQCV</sequence>
<name>A0A9N8KWB6_CHRIL</name>
<dbReference type="AlphaFoldDB" id="A0A9N8KWB6"/>
<gene>
    <name evidence="1" type="ORF">CINC_LOCUS4046</name>
</gene>
<protein>
    <submittedName>
        <fullName evidence="1">Uncharacterized protein</fullName>
    </submittedName>
</protein>
<proteinExistence type="predicted"/>
<accession>A0A9N8KWB6</accession>
<dbReference type="EMBL" id="LR824019">
    <property type="protein sequence ID" value="CAD0202383.1"/>
    <property type="molecule type" value="Genomic_DNA"/>
</dbReference>
<dbReference type="Proteomes" id="UP001154114">
    <property type="component" value="Chromosome 16"/>
</dbReference>
<evidence type="ECO:0000313" key="1">
    <source>
        <dbReference type="EMBL" id="CAD0202383.1"/>
    </source>
</evidence>
<reference evidence="1" key="1">
    <citation type="submission" date="2021-12" db="EMBL/GenBank/DDBJ databases">
        <authorList>
            <person name="King R."/>
        </authorList>
    </citation>
    <scope>NUCLEOTIDE SEQUENCE</scope>
</reference>